<evidence type="ECO:0000256" key="5">
    <source>
        <dbReference type="ARBA" id="ARBA00022833"/>
    </source>
</evidence>
<dbReference type="PANTHER" id="PTHR40626">
    <property type="entry name" value="MIP31509P"/>
    <property type="match status" value="1"/>
</dbReference>
<dbReference type="eggNOG" id="KOG1721">
    <property type="taxonomic scope" value="Eukaryota"/>
</dbReference>
<evidence type="ECO:0000256" key="4">
    <source>
        <dbReference type="ARBA" id="ARBA00022771"/>
    </source>
</evidence>
<dbReference type="InParanoid" id="K2S5H7"/>
<dbReference type="FunFam" id="3.30.160.60:FF:000606">
    <property type="entry name" value="C2H2 transcription factor, putative"/>
    <property type="match status" value="1"/>
</dbReference>
<dbReference type="PROSITE" id="PS50157">
    <property type="entry name" value="ZINC_FINGER_C2H2_2"/>
    <property type="match status" value="2"/>
</dbReference>
<dbReference type="OrthoDB" id="624345at2759"/>
<keyword evidence="6" id="KW-0805">Transcription regulation</keyword>
<accession>K2S5H7</accession>
<dbReference type="GO" id="GO:0008270">
    <property type="term" value="F:zinc ion binding"/>
    <property type="evidence" value="ECO:0007669"/>
    <property type="project" value="UniProtKB-KW"/>
</dbReference>
<evidence type="ECO:0000256" key="3">
    <source>
        <dbReference type="ARBA" id="ARBA00022737"/>
    </source>
</evidence>
<dbReference type="SUPFAM" id="SSF57667">
    <property type="entry name" value="beta-beta-alpha zinc fingers"/>
    <property type="match status" value="1"/>
</dbReference>
<comment type="caution">
    <text evidence="12">The sequence shown here is derived from an EMBL/GenBank/DDBJ whole genome shotgun (WGS) entry which is preliminary data.</text>
</comment>
<dbReference type="VEuPathDB" id="FungiDB:MPH_04941"/>
<dbReference type="STRING" id="1126212.K2S5H7"/>
<dbReference type="GO" id="GO:0000978">
    <property type="term" value="F:RNA polymerase II cis-regulatory region sequence-specific DNA binding"/>
    <property type="evidence" value="ECO:0007669"/>
    <property type="project" value="InterPro"/>
</dbReference>
<evidence type="ECO:0000256" key="10">
    <source>
        <dbReference type="SAM" id="MobiDB-lite"/>
    </source>
</evidence>
<dbReference type="InterPro" id="IPR036236">
    <property type="entry name" value="Znf_C2H2_sf"/>
</dbReference>
<dbReference type="PANTHER" id="PTHR40626:SF32">
    <property type="entry name" value="ZINC FINGER PROTEIN RST2"/>
    <property type="match status" value="1"/>
</dbReference>
<dbReference type="AlphaFoldDB" id="K2S5H7"/>
<proteinExistence type="predicted"/>
<feature type="region of interest" description="Disordered" evidence="10">
    <location>
        <begin position="1"/>
        <end position="112"/>
    </location>
</feature>
<feature type="compositionally biased region" description="Polar residues" evidence="10">
    <location>
        <begin position="225"/>
        <end position="237"/>
    </location>
</feature>
<evidence type="ECO:0000256" key="1">
    <source>
        <dbReference type="ARBA" id="ARBA00004123"/>
    </source>
</evidence>
<dbReference type="Proteomes" id="UP000007129">
    <property type="component" value="Unassembled WGS sequence"/>
</dbReference>
<dbReference type="GO" id="GO:0000981">
    <property type="term" value="F:DNA-binding transcription factor activity, RNA polymerase II-specific"/>
    <property type="evidence" value="ECO:0007669"/>
    <property type="project" value="InterPro"/>
</dbReference>
<gene>
    <name evidence="12" type="ORF">MPH_04941</name>
</gene>
<evidence type="ECO:0000313" key="13">
    <source>
        <dbReference type="Proteomes" id="UP000007129"/>
    </source>
</evidence>
<feature type="domain" description="C2H2-type" evidence="11">
    <location>
        <begin position="173"/>
        <end position="200"/>
    </location>
</feature>
<organism evidence="12 13">
    <name type="scientific">Macrophomina phaseolina (strain MS6)</name>
    <name type="common">Charcoal rot fungus</name>
    <dbReference type="NCBI Taxonomy" id="1126212"/>
    <lineage>
        <taxon>Eukaryota</taxon>
        <taxon>Fungi</taxon>
        <taxon>Dikarya</taxon>
        <taxon>Ascomycota</taxon>
        <taxon>Pezizomycotina</taxon>
        <taxon>Dothideomycetes</taxon>
        <taxon>Dothideomycetes incertae sedis</taxon>
        <taxon>Botryosphaeriales</taxon>
        <taxon>Botryosphaeriaceae</taxon>
        <taxon>Macrophomina</taxon>
    </lineage>
</organism>
<sequence length="331" mass="37312">MSGFRAVNTTLTVPEPPPGHSGEETTPTTPRPNKLFGADQHLHHHPHDQRQLDDQSAKTPTRDSFGGLAGQRPLPSDPSAAAPDSKKQQRNNTLRRGNSDHSPRSADNKDVVMDDEDGHAASENESVNSDSRPAKKKKGQRFFCTDFPPCQLSFTRSEHLARHIRKHTGERPFQCHCNRRFSRLDNLRQHAQTVHVNEDIPGDSLAATGTRFQRQIRTDRVRPPNSRSRASTMSSTGAHIFNPRQPITEWIQYANISNFFTSNRQSRSKIPVRRRFSRHDCPKASYVGRTCPWASTVRPVGHWKPVPGTSRHELPASLHQPADFLHAIELL</sequence>
<evidence type="ECO:0000259" key="11">
    <source>
        <dbReference type="PROSITE" id="PS50157"/>
    </source>
</evidence>
<evidence type="ECO:0000256" key="9">
    <source>
        <dbReference type="PROSITE-ProRule" id="PRU00042"/>
    </source>
</evidence>
<dbReference type="FunFam" id="3.30.160.60:FF:000758">
    <property type="entry name" value="C2H2 transcription factor, putative"/>
    <property type="match status" value="1"/>
</dbReference>
<evidence type="ECO:0000256" key="7">
    <source>
        <dbReference type="ARBA" id="ARBA00023163"/>
    </source>
</evidence>
<keyword evidence="8" id="KW-0539">Nucleus</keyword>
<keyword evidence="3" id="KW-0677">Repeat</keyword>
<name>K2S5H7_MACPH</name>
<dbReference type="InterPro" id="IPR013087">
    <property type="entry name" value="Znf_C2H2_type"/>
</dbReference>
<feature type="region of interest" description="Disordered" evidence="10">
    <location>
        <begin position="219"/>
        <end position="239"/>
    </location>
</feature>
<dbReference type="GO" id="GO:0051701">
    <property type="term" value="P:biological process involved in interaction with host"/>
    <property type="evidence" value="ECO:0007669"/>
    <property type="project" value="UniProtKB-ARBA"/>
</dbReference>
<dbReference type="GO" id="GO:0005634">
    <property type="term" value="C:nucleus"/>
    <property type="evidence" value="ECO:0007669"/>
    <property type="project" value="UniProtKB-SubCell"/>
</dbReference>
<dbReference type="GO" id="GO:0000785">
    <property type="term" value="C:chromatin"/>
    <property type="evidence" value="ECO:0007669"/>
    <property type="project" value="TreeGrafter"/>
</dbReference>
<dbReference type="InterPro" id="IPR051059">
    <property type="entry name" value="VerF-like"/>
</dbReference>
<comment type="subcellular location">
    <subcellularLocation>
        <location evidence="1">Nucleus</location>
    </subcellularLocation>
</comment>
<evidence type="ECO:0000256" key="6">
    <source>
        <dbReference type="ARBA" id="ARBA00023015"/>
    </source>
</evidence>
<feature type="compositionally biased region" description="Basic and acidic residues" evidence="10">
    <location>
        <begin position="97"/>
        <end position="112"/>
    </location>
</feature>
<protein>
    <submittedName>
        <fullName evidence="12">Zinc finger C2H2-type protein</fullName>
    </submittedName>
</protein>
<keyword evidence="5" id="KW-0862">Zinc</keyword>
<keyword evidence="4 9" id="KW-0863">Zinc-finger</keyword>
<feature type="domain" description="C2H2-type" evidence="11">
    <location>
        <begin position="142"/>
        <end position="172"/>
    </location>
</feature>
<evidence type="ECO:0000313" key="12">
    <source>
        <dbReference type="EMBL" id="EKG17809.1"/>
    </source>
</evidence>
<reference evidence="12 13" key="1">
    <citation type="journal article" date="2012" name="BMC Genomics">
        <title>Tools to kill: Genome of one of the most destructive plant pathogenic fungi Macrophomina phaseolina.</title>
        <authorList>
            <person name="Islam M.S."/>
            <person name="Haque M.S."/>
            <person name="Islam M.M."/>
            <person name="Emdad E.M."/>
            <person name="Halim A."/>
            <person name="Hossen Q.M.M."/>
            <person name="Hossain M.Z."/>
            <person name="Ahmed B."/>
            <person name="Rahim S."/>
            <person name="Rahman M.S."/>
            <person name="Alam M.M."/>
            <person name="Hou S."/>
            <person name="Wan X."/>
            <person name="Saito J.A."/>
            <person name="Alam M."/>
        </authorList>
    </citation>
    <scope>NUCLEOTIDE SEQUENCE [LARGE SCALE GENOMIC DNA]</scope>
    <source>
        <strain evidence="12 13">MS6</strain>
    </source>
</reference>
<keyword evidence="7" id="KW-0804">Transcription</keyword>
<dbReference type="Gene3D" id="3.30.160.60">
    <property type="entry name" value="Classic Zinc Finger"/>
    <property type="match status" value="2"/>
</dbReference>
<dbReference type="HOGENOM" id="CLU_072639_0_0_1"/>
<dbReference type="EMBL" id="AHHD01000223">
    <property type="protein sequence ID" value="EKG17809.1"/>
    <property type="molecule type" value="Genomic_DNA"/>
</dbReference>
<evidence type="ECO:0000256" key="2">
    <source>
        <dbReference type="ARBA" id="ARBA00022723"/>
    </source>
</evidence>
<keyword evidence="2" id="KW-0479">Metal-binding</keyword>
<evidence type="ECO:0000256" key="8">
    <source>
        <dbReference type="ARBA" id="ARBA00023242"/>
    </source>
</evidence>